<feature type="domain" description="Glucosamine/galactosamine-6-phosphate isomerase" evidence="8">
    <location>
        <begin position="10"/>
        <end position="219"/>
    </location>
</feature>
<name>A0A8B6X6D3_9BURK</name>
<dbReference type="GO" id="GO:0006098">
    <property type="term" value="P:pentose-phosphate shunt"/>
    <property type="evidence" value="ECO:0007669"/>
    <property type="project" value="UniProtKB-UniPathway"/>
</dbReference>
<dbReference type="OrthoDB" id="9810967at2"/>
<dbReference type="RefSeq" id="WP_028312614.1">
    <property type="nucleotide sequence ID" value="NZ_KI519499.1"/>
</dbReference>
<protein>
    <recommendedName>
        <fullName evidence="6 7">6-phosphogluconolactonase</fullName>
        <shortName evidence="7">6PGL</shortName>
        <ecNumber evidence="5 7">3.1.1.31</ecNumber>
    </recommendedName>
</protein>
<dbReference type="InterPro" id="IPR006148">
    <property type="entry name" value="Glc/Gal-6P_isomerase"/>
</dbReference>
<dbReference type="NCBIfam" id="TIGR01198">
    <property type="entry name" value="pgl"/>
    <property type="match status" value="1"/>
</dbReference>
<evidence type="ECO:0000256" key="4">
    <source>
        <dbReference type="ARBA" id="ARBA00010662"/>
    </source>
</evidence>
<proteinExistence type="inferred from homology"/>
<comment type="pathway">
    <text evidence="3 7">Carbohydrate degradation; pentose phosphate pathway; D-ribulose 5-phosphate from D-glucose 6-phosphate (oxidative stage): step 2/3.</text>
</comment>
<evidence type="ECO:0000256" key="2">
    <source>
        <dbReference type="ARBA" id="ARBA00002681"/>
    </source>
</evidence>
<evidence type="ECO:0000259" key="8">
    <source>
        <dbReference type="Pfam" id="PF01182"/>
    </source>
</evidence>
<dbReference type="CDD" id="cd01400">
    <property type="entry name" value="6PGL"/>
    <property type="match status" value="1"/>
</dbReference>
<comment type="function">
    <text evidence="2 7">Hydrolysis of 6-phosphogluconolactone to 6-phosphogluconate.</text>
</comment>
<comment type="catalytic activity">
    <reaction evidence="1 7">
        <text>6-phospho-D-glucono-1,5-lactone + H2O = 6-phospho-D-gluconate + H(+)</text>
        <dbReference type="Rhea" id="RHEA:12556"/>
        <dbReference type="ChEBI" id="CHEBI:15377"/>
        <dbReference type="ChEBI" id="CHEBI:15378"/>
        <dbReference type="ChEBI" id="CHEBI:57955"/>
        <dbReference type="ChEBI" id="CHEBI:58759"/>
        <dbReference type="EC" id="3.1.1.31"/>
    </reaction>
</comment>
<sequence length="231" mass="25107">MSIDFHEFADTASLDAALADFVVARLADGIAQRGRASLVVSGGRTPRGLFTRLSRADLDWSSIDVTLADERWVPNDHADSNERSVREALLVDRAATARFLAPFDGSATAEAGCAAWRAGLAKFTRPFDVLILGMGNDGHTASLFPDAAEIGTGLDLGNDDDCLAVHPTLAPHARISLTRKRILDSRCLVLHVTGADKRELLERVMAEGPVEQYPIRLAFQQTDVPFHVFRT</sequence>
<evidence type="ECO:0000256" key="7">
    <source>
        <dbReference type="RuleBase" id="RU365095"/>
    </source>
</evidence>
<dbReference type="EC" id="3.1.1.31" evidence="5 7"/>
<dbReference type="Pfam" id="PF01182">
    <property type="entry name" value="Glucosamine_iso"/>
    <property type="match status" value="1"/>
</dbReference>
<keyword evidence="7" id="KW-0378">Hydrolase</keyword>
<evidence type="ECO:0000313" key="9">
    <source>
        <dbReference type="Proteomes" id="UP000675920"/>
    </source>
</evidence>
<dbReference type="AlphaFoldDB" id="A0A8B6X6D3"/>
<dbReference type="InterPro" id="IPR037171">
    <property type="entry name" value="NagB/RpiA_transferase-like"/>
</dbReference>
<reference evidence="10" key="1">
    <citation type="journal article" date="1999" name="FEBS Lett.">
        <title>Identification of the cDNA encoding human 6-phosphogluconolactonase, the enzyme catalyzing the second step of the pentose phosphate pathway.</title>
        <authorList>
            <person name="Collard F."/>
            <person name="Collet J.F."/>
            <person name="Gerin I."/>
            <person name="Veiga-da-Cunha M."/>
            <person name="Van Schaftingen E."/>
        </authorList>
    </citation>
    <scope>NUCLEOTIDE SEQUENCE</scope>
</reference>
<evidence type="ECO:0000313" key="10">
    <source>
        <dbReference type="RefSeq" id="WP_028312614.1"/>
    </source>
</evidence>
<reference evidence="10" key="3">
    <citation type="submission" date="2025-08" db="UniProtKB">
        <authorList>
            <consortium name="RefSeq"/>
        </authorList>
    </citation>
    <scope>IDENTIFICATION</scope>
</reference>
<dbReference type="GO" id="GO:0017057">
    <property type="term" value="F:6-phosphogluconolactonase activity"/>
    <property type="evidence" value="ECO:0007669"/>
    <property type="project" value="UniProtKB-UniRule"/>
</dbReference>
<dbReference type="UniPathway" id="UPA00115">
    <property type="reaction ID" value="UER00409"/>
</dbReference>
<gene>
    <name evidence="7 10" type="primary">pgl</name>
</gene>
<dbReference type="InterPro" id="IPR005900">
    <property type="entry name" value="6-phosphogluconolactonase_DevB"/>
</dbReference>
<dbReference type="GO" id="GO:0005975">
    <property type="term" value="P:carbohydrate metabolic process"/>
    <property type="evidence" value="ECO:0007669"/>
    <property type="project" value="UniProtKB-UniRule"/>
</dbReference>
<reference evidence="10" key="2">
    <citation type="journal article" date="2000" name="J. Bacteriol.">
        <title>The Pseudomonas aeruginosa devB/SOL homolog, pgl, is a member of the hex regulon and encodes 6-phosphogluconolactonase.</title>
        <authorList>
            <person name="Hager P.W."/>
            <person name="Calfee M.W."/>
            <person name="Phibbs P.V."/>
        </authorList>
    </citation>
    <scope>NUCLEOTIDE SEQUENCE</scope>
</reference>
<evidence type="ECO:0000256" key="6">
    <source>
        <dbReference type="ARBA" id="ARBA00020337"/>
    </source>
</evidence>
<dbReference type="Proteomes" id="UP000675920">
    <property type="component" value="Unplaced"/>
</dbReference>
<accession>A0A8B6X6D3</accession>
<dbReference type="SUPFAM" id="SSF100950">
    <property type="entry name" value="NagB/RpiA/CoA transferase-like"/>
    <property type="match status" value="1"/>
</dbReference>
<dbReference type="InterPro" id="IPR039104">
    <property type="entry name" value="6PGL"/>
</dbReference>
<evidence type="ECO:0000256" key="1">
    <source>
        <dbReference type="ARBA" id="ARBA00000832"/>
    </source>
</evidence>
<dbReference type="PANTHER" id="PTHR11054">
    <property type="entry name" value="6-PHOSPHOGLUCONOLACTONASE"/>
    <property type="match status" value="1"/>
</dbReference>
<dbReference type="PANTHER" id="PTHR11054:SF0">
    <property type="entry name" value="6-PHOSPHOGLUCONOLACTONASE"/>
    <property type="match status" value="1"/>
</dbReference>
<comment type="similarity">
    <text evidence="4 7">Belongs to the glucosamine/galactosamine-6-phosphate isomerase family. 6-phosphogluconolactonase subfamily.</text>
</comment>
<dbReference type="Gene3D" id="3.40.50.1360">
    <property type="match status" value="1"/>
</dbReference>
<evidence type="ECO:0000256" key="3">
    <source>
        <dbReference type="ARBA" id="ARBA00004961"/>
    </source>
</evidence>
<evidence type="ECO:0000256" key="5">
    <source>
        <dbReference type="ARBA" id="ARBA00013198"/>
    </source>
</evidence>
<organism evidence="9 10">
    <name type="scientific">Derxia gummosa DSM 723</name>
    <dbReference type="NCBI Taxonomy" id="1121388"/>
    <lineage>
        <taxon>Bacteria</taxon>
        <taxon>Pseudomonadati</taxon>
        <taxon>Pseudomonadota</taxon>
        <taxon>Betaproteobacteria</taxon>
        <taxon>Burkholderiales</taxon>
        <taxon>Alcaligenaceae</taxon>
        <taxon>Derxia</taxon>
    </lineage>
</organism>
<keyword evidence="9" id="KW-1185">Reference proteome</keyword>